<gene>
    <name evidence="1" type="ORF">EVAR_50087_1</name>
</gene>
<name>A0A4C1XT88_EUMVA</name>
<evidence type="ECO:0000313" key="2">
    <source>
        <dbReference type="Proteomes" id="UP000299102"/>
    </source>
</evidence>
<accession>A0A4C1XT88</accession>
<proteinExistence type="predicted"/>
<evidence type="ECO:0000313" key="1">
    <source>
        <dbReference type="EMBL" id="GBP66708.1"/>
    </source>
</evidence>
<reference evidence="1 2" key="1">
    <citation type="journal article" date="2019" name="Commun. Biol.">
        <title>The bagworm genome reveals a unique fibroin gene that provides high tensile strength.</title>
        <authorList>
            <person name="Kono N."/>
            <person name="Nakamura H."/>
            <person name="Ohtoshi R."/>
            <person name="Tomita M."/>
            <person name="Numata K."/>
            <person name="Arakawa K."/>
        </authorList>
    </citation>
    <scope>NUCLEOTIDE SEQUENCE [LARGE SCALE GENOMIC DNA]</scope>
</reference>
<comment type="caution">
    <text evidence="1">The sequence shown here is derived from an EMBL/GenBank/DDBJ whole genome shotgun (WGS) entry which is preliminary data.</text>
</comment>
<sequence>MSVSEGRKLYSFFPDVTERINNDSIEPDYVTSQMFTVHGCYSKRLNDKKLNDRKDCDCGWNEETRDQVLWYCLLYDDERKEMLGMLERTMISVVHFANLTSTKENFTAFREFCKRWHDKRMLLKCLGSATQCLVSKKAIVFSNLCTPIDASSLVGPLNSGITTTMSSAVGSLLLPTSRSSAACVGSVSRSSGQGISGTVTRR</sequence>
<organism evidence="1 2">
    <name type="scientific">Eumeta variegata</name>
    <name type="common">Bagworm moth</name>
    <name type="synonym">Eumeta japonica</name>
    <dbReference type="NCBI Taxonomy" id="151549"/>
    <lineage>
        <taxon>Eukaryota</taxon>
        <taxon>Metazoa</taxon>
        <taxon>Ecdysozoa</taxon>
        <taxon>Arthropoda</taxon>
        <taxon>Hexapoda</taxon>
        <taxon>Insecta</taxon>
        <taxon>Pterygota</taxon>
        <taxon>Neoptera</taxon>
        <taxon>Endopterygota</taxon>
        <taxon>Lepidoptera</taxon>
        <taxon>Glossata</taxon>
        <taxon>Ditrysia</taxon>
        <taxon>Tineoidea</taxon>
        <taxon>Psychidae</taxon>
        <taxon>Oiketicinae</taxon>
        <taxon>Eumeta</taxon>
    </lineage>
</organism>
<dbReference type="AlphaFoldDB" id="A0A4C1XT88"/>
<dbReference type="EMBL" id="BGZK01000965">
    <property type="protein sequence ID" value="GBP66708.1"/>
    <property type="molecule type" value="Genomic_DNA"/>
</dbReference>
<keyword evidence="2" id="KW-1185">Reference proteome</keyword>
<protein>
    <submittedName>
        <fullName evidence="1">Retrovirus-related Pol polyprotein from type-1 retrotransposable element R1 4</fullName>
    </submittedName>
</protein>
<dbReference type="OrthoDB" id="7382669at2759"/>
<dbReference type="Proteomes" id="UP000299102">
    <property type="component" value="Unassembled WGS sequence"/>
</dbReference>